<dbReference type="GO" id="GO:0005525">
    <property type="term" value="F:GTP binding"/>
    <property type="evidence" value="ECO:0007669"/>
    <property type="project" value="UniProtKB-KW"/>
</dbReference>
<dbReference type="EMBL" id="GIBP01008036">
    <property type="protein sequence ID" value="NDV37005.1"/>
    <property type="molecule type" value="Transcribed_RNA"/>
</dbReference>
<feature type="binding site" evidence="3">
    <location>
        <begin position="107"/>
        <end position="110"/>
    </location>
    <ligand>
        <name>GTP</name>
        <dbReference type="ChEBI" id="CHEBI:37565"/>
    </ligand>
</feature>
<dbReference type="SUPFAM" id="SSF52540">
    <property type="entry name" value="P-loop containing nucleoside triphosphate hydrolases"/>
    <property type="match status" value="1"/>
</dbReference>
<evidence type="ECO:0000256" key="4">
    <source>
        <dbReference type="PIRSR" id="PIRSR606689-2"/>
    </source>
</evidence>
<feature type="binding site" evidence="3">
    <location>
        <position position="49"/>
    </location>
    <ligand>
        <name>GTP</name>
        <dbReference type="ChEBI" id="CHEBI:37565"/>
    </ligand>
</feature>
<dbReference type="Pfam" id="PF00025">
    <property type="entry name" value="Arf"/>
    <property type="match status" value="1"/>
</dbReference>
<dbReference type="InterPro" id="IPR044612">
    <property type="entry name" value="ARL2/3"/>
</dbReference>
<keyword evidence="4" id="KW-0460">Magnesium</keyword>
<reference evidence="5" key="1">
    <citation type="journal article" date="2020" name="J. Eukaryot. Microbiol.">
        <title>De novo Sequencing, Assembly and Annotation of the Transcriptome for the Free-Living Testate Amoeba Arcella intermedia.</title>
        <authorList>
            <person name="Ribeiro G.M."/>
            <person name="Porfirio-Sousa A.L."/>
            <person name="Maurer-Alcala X.X."/>
            <person name="Katz L.A."/>
            <person name="Lahr D.J.G."/>
        </authorList>
    </citation>
    <scope>NUCLEOTIDE SEQUENCE</scope>
</reference>
<protein>
    <submittedName>
        <fullName evidence="5">Uncharacterized protein</fullName>
    </submittedName>
</protein>
<feature type="binding site" evidence="4">
    <location>
        <position position="9"/>
    </location>
    <ligand>
        <name>Mg(2+)</name>
        <dbReference type="ChEBI" id="CHEBI:18420"/>
    </ligand>
</feature>
<dbReference type="InterPro" id="IPR027417">
    <property type="entry name" value="P-loop_NTPase"/>
</dbReference>
<dbReference type="PANTHER" id="PTHR45697">
    <property type="entry name" value="ADP-RIBOSYLATION FACTOR-LIKE PROTEIN 2-RELATED"/>
    <property type="match status" value="1"/>
</dbReference>
<sequence>MGLTGAGKTSLLHRITHPNKVPAVSPTETYEEINFTSNRVFFNCWDVSGTEIGISLWPNYFHGGGVDAIVWVVDSSSSKLVKNSYSHLQKILLDPQLVSVPLFVVANKQDVDGAMGPEEVAKKLKLQSNDGKRLWRCLGVSTLNGEGVKELKRVLVKDMKAKLTGKTLAPGVEEVPKEDLCACCTGCCGGEVNYV</sequence>
<dbReference type="GO" id="GO:0046872">
    <property type="term" value="F:metal ion binding"/>
    <property type="evidence" value="ECO:0007669"/>
    <property type="project" value="UniProtKB-KW"/>
</dbReference>
<dbReference type="Gene3D" id="3.40.50.300">
    <property type="entry name" value="P-loop containing nucleotide triphosphate hydrolases"/>
    <property type="match status" value="1"/>
</dbReference>
<name>A0A6B2LJ34_9EUKA</name>
<proteinExistence type="predicted"/>
<dbReference type="SMART" id="SM00177">
    <property type="entry name" value="ARF"/>
    <property type="match status" value="1"/>
</dbReference>
<organism evidence="5">
    <name type="scientific">Arcella intermedia</name>
    <dbReference type="NCBI Taxonomy" id="1963864"/>
    <lineage>
        <taxon>Eukaryota</taxon>
        <taxon>Amoebozoa</taxon>
        <taxon>Tubulinea</taxon>
        <taxon>Elardia</taxon>
        <taxon>Arcellinida</taxon>
        <taxon>Sphaerothecina</taxon>
        <taxon>Arcellidae</taxon>
        <taxon>Arcella</taxon>
    </lineage>
</organism>
<dbReference type="GO" id="GO:0003924">
    <property type="term" value="F:GTPase activity"/>
    <property type="evidence" value="ECO:0007669"/>
    <property type="project" value="InterPro"/>
</dbReference>
<keyword evidence="4" id="KW-0479">Metal-binding</keyword>
<dbReference type="AlphaFoldDB" id="A0A6B2LJ34"/>
<accession>A0A6B2LJ34</accession>
<evidence type="ECO:0000256" key="2">
    <source>
        <dbReference type="ARBA" id="ARBA00023134"/>
    </source>
</evidence>
<evidence type="ECO:0000256" key="3">
    <source>
        <dbReference type="PIRSR" id="PIRSR606689-1"/>
    </source>
</evidence>
<feature type="binding site" evidence="3">
    <location>
        <begin position="2"/>
        <end position="9"/>
    </location>
    <ligand>
        <name>GTP</name>
        <dbReference type="ChEBI" id="CHEBI:37565"/>
    </ligand>
</feature>
<feature type="binding site" evidence="4">
    <location>
        <position position="27"/>
    </location>
    <ligand>
        <name>Mg(2+)</name>
        <dbReference type="ChEBI" id="CHEBI:18420"/>
    </ligand>
</feature>
<keyword evidence="2 3" id="KW-0342">GTP-binding</keyword>
<dbReference type="InterPro" id="IPR006689">
    <property type="entry name" value="Small_GTPase_ARF/SAR"/>
</dbReference>
<keyword evidence="1 3" id="KW-0547">Nucleotide-binding</keyword>
<evidence type="ECO:0000256" key="1">
    <source>
        <dbReference type="ARBA" id="ARBA00022741"/>
    </source>
</evidence>
<dbReference type="PROSITE" id="PS51417">
    <property type="entry name" value="ARF"/>
    <property type="match status" value="1"/>
</dbReference>
<evidence type="ECO:0000313" key="5">
    <source>
        <dbReference type="EMBL" id="NDV37005.1"/>
    </source>
</evidence>